<dbReference type="GO" id="GO:0007165">
    <property type="term" value="P:signal transduction"/>
    <property type="evidence" value="ECO:0007669"/>
    <property type="project" value="TreeGrafter"/>
</dbReference>
<protein>
    <submittedName>
        <fullName evidence="8">Target of myb1 membrane trafficking protein</fullName>
    </submittedName>
</protein>
<dbReference type="Ensembl" id="ENSCCRT00020004400.1">
    <property type="protein sequence ID" value="ENSCCRP00020003828.1"/>
    <property type="gene ID" value="ENSCCRG00020002185.1"/>
</dbReference>
<dbReference type="PROSITE" id="PS50179">
    <property type="entry name" value="VHS"/>
    <property type="match status" value="1"/>
</dbReference>
<dbReference type="PROSITE" id="PS50909">
    <property type="entry name" value="GAT"/>
    <property type="match status" value="1"/>
</dbReference>
<feature type="region of interest" description="Disordered" evidence="5">
    <location>
        <begin position="307"/>
        <end position="355"/>
    </location>
</feature>
<feature type="domain" description="GAT" evidence="7">
    <location>
        <begin position="167"/>
        <end position="255"/>
    </location>
</feature>
<feature type="compositionally biased region" description="Low complexity" evidence="5">
    <location>
        <begin position="318"/>
        <end position="328"/>
    </location>
</feature>
<accession>A0A8C2BXC1</accession>
<dbReference type="SMART" id="SM00288">
    <property type="entry name" value="VHS"/>
    <property type="match status" value="1"/>
</dbReference>
<evidence type="ECO:0000256" key="3">
    <source>
        <dbReference type="ARBA" id="ARBA00022927"/>
    </source>
</evidence>
<evidence type="ECO:0000256" key="1">
    <source>
        <dbReference type="ARBA" id="ARBA00007708"/>
    </source>
</evidence>
<dbReference type="SUPFAM" id="SSF48464">
    <property type="entry name" value="ENTH/VHS domain"/>
    <property type="match status" value="1"/>
</dbReference>
<dbReference type="InterPro" id="IPR002014">
    <property type="entry name" value="VHS_dom"/>
</dbReference>
<dbReference type="InterPro" id="IPR008942">
    <property type="entry name" value="ENTH_VHS"/>
</dbReference>
<dbReference type="Pfam" id="PF00790">
    <property type="entry name" value="VHS"/>
    <property type="match status" value="1"/>
</dbReference>
<feature type="domain" description="VHS" evidence="6">
    <location>
        <begin position="21"/>
        <end position="153"/>
    </location>
</feature>
<dbReference type="InterPro" id="IPR004152">
    <property type="entry name" value="GAT_dom"/>
</dbReference>
<dbReference type="Gene3D" id="1.25.40.90">
    <property type="match status" value="1"/>
</dbReference>
<dbReference type="GO" id="GO:0005768">
    <property type="term" value="C:endosome"/>
    <property type="evidence" value="ECO:0007669"/>
    <property type="project" value="TreeGrafter"/>
</dbReference>
<dbReference type="AlphaFoldDB" id="A0A8C2BXC1"/>
<evidence type="ECO:0000313" key="8">
    <source>
        <dbReference type="Ensembl" id="ENSCCRP00020003828.1"/>
    </source>
</evidence>
<reference evidence="8" key="1">
    <citation type="submission" date="2025-08" db="UniProtKB">
        <authorList>
            <consortium name="Ensembl"/>
        </authorList>
    </citation>
    <scope>IDENTIFICATION</scope>
</reference>
<dbReference type="Gene3D" id="1.20.58.160">
    <property type="match status" value="1"/>
</dbReference>
<evidence type="ECO:0000259" key="6">
    <source>
        <dbReference type="PROSITE" id="PS50179"/>
    </source>
</evidence>
<organism evidence="8 9">
    <name type="scientific">Cyprinus carpio</name>
    <name type="common">Common carp</name>
    <dbReference type="NCBI Taxonomy" id="7962"/>
    <lineage>
        <taxon>Eukaryota</taxon>
        <taxon>Metazoa</taxon>
        <taxon>Chordata</taxon>
        <taxon>Craniata</taxon>
        <taxon>Vertebrata</taxon>
        <taxon>Euteleostomi</taxon>
        <taxon>Actinopterygii</taxon>
        <taxon>Neopterygii</taxon>
        <taxon>Teleostei</taxon>
        <taxon>Ostariophysi</taxon>
        <taxon>Cypriniformes</taxon>
        <taxon>Cyprinidae</taxon>
        <taxon>Cyprininae</taxon>
        <taxon>Cyprinus</taxon>
    </lineage>
</organism>
<evidence type="ECO:0000256" key="2">
    <source>
        <dbReference type="ARBA" id="ARBA00022448"/>
    </source>
</evidence>
<dbReference type="InterPro" id="IPR014645">
    <property type="entry name" value="TOM1"/>
</dbReference>
<dbReference type="PIRSF" id="PIRSF036948">
    <property type="entry name" value="TOM1"/>
    <property type="match status" value="1"/>
</dbReference>
<evidence type="ECO:0000313" key="9">
    <source>
        <dbReference type="Proteomes" id="UP000694701"/>
    </source>
</evidence>
<dbReference type="Pfam" id="PF03127">
    <property type="entry name" value="GAT"/>
    <property type="match status" value="1"/>
</dbReference>
<dbReference type="CDD" id="cd14233">
    <property type="entry name" value="GAT_TOM1_like"/>
    <property type="match status" value="1"/>
</dbReference>
<dbReference type="SUPFAM" id="SSF89009">
    <property type="entry name" value="GAT-like domain"/>
    <property type="match status" value="1"/>
</dbReference>
<name>A0A8C2BXC1_CYPCA</name>
<dbReference type="GO" id="GO:0035091">
    <property type="term" value="F:phosphatidylinositol binding"/>
    <property type="evidence" value="ECO:0007669"/>
    <property type="project" value="InterPro"/>
</dbReference>
<dbReference type="Proteomes" id="UP000694701">
    <property type="component" value="Unplaced"/>
</dbReference>
<comment type="similarity">
    <text evidence="1 4">Belongs to the TOM1 family.</text>
</comment>
<evidence type="ECO:0000256" key="5">
    <source>
        <dbReference type="SAM" id="MobiDB-lite"/>
    </source>
</evidence>
<dbReference type="PANTHER" id="PTHR13856:SF32">
    <property type="entry name" value="TARGET OF MYB1 MEMBRANE TRAFFICKING PROTEIN"/>
    <property type="match status" value="1"/>
</dbReference>
<dbReference type="GO" id="GO:0016020">
    <property type="term" value="C:membrane"/>
    <property type="evidence" value="ECO:0007669"/>
    <property type="project" value="TreeGrafter"/>
</dbReference>
<dbReference type="GO" id="GO:0030276">
    <property type="term" value="F:clathrin binding"/>
    <property type="evidence" value="ECO:0007669"/>
    <property type="project" value="TreeGrafter"/>
</dbReference>
<keyword evidence="2 4" id="KW-0813">Transport</keyword>
<proteinExistence type="inferred from homology"/>
<dbReference type="GO" id="GO:0015031">
    <property type="term" value="P:protein transport"/>
    <property type="evidence" value="ECO:0007669"/>
    <property type="project" value="UniProtKB-UniRule"/>
</dbReference>
<sequence>MMEFFIGNPFSTPVGQLIEHASSSSLPSEDWGLNMEICDFVNETDEGPKDAVRAIKKRILGNKNFKEVMLALSVLEACVKNCGHKFHIYVSTRDFVESVLVQTILPKNNAPVFLQDRVLSMIQAWSDAFRSSPDLTGVVTVYEDLRRKGVEFPMTELNGCSPIHTPNRMKTLKTELKVVHNNMSVMSDMMSQMQPASLEPSDTELLQQLYSMTKDMQGRMVELIPRLSDEKLIEQLLSANDDVNTTFAHYHRFERHLNKQSSAQSNPANTDLTDLGTANHIKATNGAHSTVSQSTVTTLSNQMAGLSTKADDLKQNKSSSSQKSPESSAALEGLAATQRERQDPGGDVSLDSDSFSSSPQFHWMLEKGMIPVSQSEVMDDIERWLDGDDEDDSEGVTSEEFDKFLAERAKAAERLPSVKASHQDPGRSQL</sequence>
<dbReference type="PANTHER" id="PTHR13856">
    <property type="entry name" value="VHS DOMAIN CONTAINING PROTEIN FAMILY"/>
    <property type="match status" value="1"/>
</dbReference>
<dbReference type="GO" id="GO:0043130">
    <property type="term" value="F:ubiquitin binding"/>
    <property type="evidence" value="ECO:0007669"/>
    <property type="project" value="InterPro"/>
</dbReference>
<evidence type="ECO:0000256" key="4">
    <source>
        <dbReference type="PIRNR" id="PIRNR036948"/>
    </source>
</evidence>
<evidence type="ECO:0000259" key="7">
    <source>
        <dbReference type="PROSITE" id="PS50909"/>
    </source>
</evidence>
<dbReference type="InterPro" id="IPR038425">
    <property type="entry name" value="GAT_sf"/>
</dbReference>
<keyword evidence="3 4" id="KW-0653">Protein transport</keyword>
<dbReference type="FunFam" id="1.25.40.90:FF:000003">
    <property type="entry name" value="TOM1-like protein 2 isoform X1"/>
    <property type="match status" value="1"/>
</dbReference>